<accession>A0A7W5DQ96</accession>
<dbReference type="AlphaFoldDB" id="A0A7W5DQ96"/>
<keyword evidence="1" id="KW-0472">Membrane</keyword>
<dbReference type="EMBL" id="JACHYB010000001">
    <property type="protein sequence ID" value="MBB3187105.1"/>
    <property type="molecule type" value="Genomic_DNA"/>
</dbReference>
<sequence length="61" mass="6809">MIQDIIVILVIAIALYFAIKKLIKQMHPKKKGSLCDGCSGCTLKNDLTKHHISCDHMTSIK</sequence>
<comment type="caution">
    <text evidence="2">The sequence shown here is derived from an EMBL/GenBank/DDBJ whole genome shotgun (WGS) entry which is preliminary data.</text>
</comment>
<keyword evidence="1" id="KW-0812">Transmembrane</keyword>
<proteinExistence type="predicted"/>
<organism evidence="2 3">
    <name type="scientific">Microbacter margulisiae</name>
    <dbReference type="NCBI Taxonomy" id="1350067"/>
    <lineage>
        <taxon>Bacteria</taxon>
        <taxon>Pseudomonadati</taxon>
        <taxon>Bacteroidota</taxon>
        <taxon>Bacteroidia</taxon>
        <taxon>Bacteroidales</taxon>
        <taxon>Porphyromonadaceae</taxon>
        <taxon>Microbacter</taxon>
    </lineage>
</organism>
<protein>
    <submittedName>
        <fullName evidence="2">Putative cysteine cluster protein YcgN (CxxCxxCC family)</fullName>
    </submittedName>
</protein>
<dbReference type="Pfam" id="PF12669">
    <property type="entry name" value="FeoB_associated"/>
    <property type="match status" value="1"/>
</dbReference>
<dbReference type="RefSeq" id="WP_183412913.1">
    <property type="nucleotide sequence ID" value="NZ_JACHYB010000001.1"/>
</dbReference>
<name>A0A7W5DQ96_9PORP</name>
<feature type="transmembrane region" description="Helical" evidence="1">
    <location>
        <begin position="6"/>
        <end position="23"/>
    </location>
</feature>
<reference evidence="2 3" key="1">
    <citation type="submission" date="2020-08" db="EMBL/GenBank/DDBJ databases">
        <title>Genomic Encyclopedia of Type Strains, Phase IV (KMG-IV): sequencing the most valuable type-strain genomes for metagenomic binning, comparative biology and taxonomic classification.</title>
        <authorList>
            <person name="Goeker M."/>
        </authorList>
    </citation>
    <scope>NUCLEOTIDE SEQUENCE [LARGE SCALE GENOMIC DNA]</scope>
    <source>
        <strain evidence="2 3">DSM 27471</strain>
    </source>
</reference>
<dbReference type="Proteomes" id="UP000544222">
    <property type="component" value="Unassembled WGS sequence"/>
</dbReference>
<keyword evidence="3" id="KW-1185">Reference proteome</keyword>
<keyword evidence="1" id="KW-1133">Transmembrane helix</keyword>
<gene>
    <name evidence="2" type="ORF">FHX64_001268</name>
</gene>
<evidence type="ECO:0000256" key="1">
    <source>
        <dbReference type="SAM" id="Phobius"/>
    </source>
</evidence>
<evidence type="ECO:0000313" key="2">
    <source>
        <dbReference type="EMBL" id="MBB3187105.1"/>
    </source>
</evidence>
<evidence type="ECO:0000313" key="3">
    <source>
        <dbReference type="Proteomes" id="UP000544222"/>
    </source>
</evidence>